<reference evidence="1 2" key="1">
    <citation type="submission" date="2023-11" db="EMBL/GenBank/DDBJ databases">
        <title>Unpublished Manusciprt.</title>
        <authorList>
            <person name="Saticioglu I.B."/>
            <person name="Ay H."/>
            <person name="Ajmi N."/>
            <person name="Altun S."/>
            <person name="Duman M."/>
        </authorList>
    </citation>
    <scope>NUCLEOTIDE SEQUENCE [LARGE SCALE GENOMIC DNA]</scope>
    <source>
        <strain evidence="1 2">Fl-318</strain>
    </source>
</reference>
<dbReference type="EMBL" id="JAWXVI010000002">
    <property type="protein sequence ID" value="MDX6188437.1"/>
    <property type="molecule type" value="Genomic_DNA"/>
</dbReference>
<name>A0ABU4R778_9FLAO</name>
<evidence type="ECO:0008006" key="3">
    <source>
        <dbReference type="Google" id="ProtNLM"/>
    </source>
</evidence>
<gene>
    <name evidence="1" type="ORF">SGQ83_03670</name>
</gene>
<dbReference type="Proteomes" id="UP001273350">
    <property type="component" value="Unassembled WGS sequence"/>
</dbReference>
<keyword evidence="2" id="KW-1185">Reference proteome</keyword>
<proteinExistence type="predicted"/>
<dbReference type="RefSeq" id="WP_230005072.1">
    <property type="nucleotide sequence ID" value="NZ_CP087134.1"/>
</dbReference>
<accession>A0ABU4R778</accession>
<evidence type="ECO:0000313" key="2">
    <source>
        <dbReference type="Proteomes" id="UP001273350"/>
    </source>
</evidence>
<sequence length="223" mass="25550">MSAKVEYKDSFGSIITEQQKDNLSEHFKLVYDSNTNKLKTTFHYFGKGVINEGVYYMDPSENILNVISQIDPSHRWGIMNDLQVINGYNVWKRNYFDDGELSNLYSKEVFNKNGDYVSGIGYDNNDQPTRGCSKKFDLSNKKMIDEDGDFVGVFEDGDFILFGHGSDGSFSAHSSNSDVFFKPYKTLQSFLESQQNGSVMNLMTQEMKDFYLNFHPLVPPFLT</sequence>
<comment type="caution">
    <text evidence="1">The sequence shown here is derived from an EMBL/GenBank/DDBJ whole genome shotgun (WGS) entry which is preliminary data.</text>
</comment>
<organism evidence="1 2">
    <name type="scientific">Flavobacterium cupriresistens</name>
    <dbReference type="NCBI Taxonomy" id="2893885"/>
    <lineage>
        <taxon>Bacteria</taxon>
        <taxon>Pseudomonadati</taxon>
        <taxon>Bacteroidota</taxon>
        <taxon>Flavobacteriia</taxon>
        <taxon>Flavobacteriales</taxon>
        <taxon>Flavobacteriaceae</taxon>
        <taxon>Flavobacterium</taxon>
    </lineage>
</organism>
<protein>
    <recommendedName>
        <fullName evidence="3">RHS repeat-associated core domain-containing protein</fullName>
    </recommendedName>
</protein>
<evidence type="ECO:0000313" key="1">
    <source>
        <dbReference type="EMBL" id="MDX6188437.1"/>
    </source>
</evidence>